<organism evidence="1 2">
    <name type="scientific">Roseobacter litoralis (strain ATCC 49566 / DSM 6996 / JCM 21268 / NBRC 15278 / OCh 149)</name>
    <dbReference type="NCBI Taxonomy" id="391595"/>
    <lineage>
        <taxon>Bacteria</taxon>
        <taxon>Pseudomonadati</taxon>
        <taxon>Pseudomonadota</taxon>
        <taxon>Alphaproteobacteria</taxon>
        <taxon>Rhodobacterales</taxon>
        <taxon>Roseobacteraceae</taxon>
        <taxon>Roseobacter</taxon>
    </lineage>
</organism>
<sequence length="46" mass="5073">MTEDLIHSLSRHDALNVLSYNTTQAFGDAVPEDIYGVTHIVDGSIR</sequence>
<name>F7ZL41_ROSLO</name>
<keyword evidence="2" id="KW-1185">Reference proteome</keyword>
<protein>
    <submittedName>
        <fullName evidence="1">Uncharacterized protein</fullName>
    </submittedName>
</protein>
<dbReference type="eggNOG" id="COG5616">
    <property type="taxonomic scope" value="Bacteria"/>
</dbReference>
<dbReference type="Proteomes" id="UP000001353">
    <property type="component" value="Chromosome"/>
</dbReference>
<dbReference type="KEGG" id="rli:RLO149_c033030"/>
<dbReference type="HOGENOM" id="CLU_3188547_0_0_5"/>
<accession>F7ZL41</accession>
<evidence type="ECO:0000313" key="1">
    <source>
        <dbReference type="EMBL" id="AEI95247.1"/>
    </source>
</evidence>
<dbReference type="AlphaFoldDB" id="F7ZL41"/>
<gene>
    <name evidence="1" type="ordered locus">RLO149_c033030</name>
</gene>
<reference evidence="1 2" key="1">
    <citation type="journal article" date="2011" name="BMC Genomics">
        <title>Comparative genome analysis and genome-guided physiological analysis of Roseobacter litoralis.</title>
        <authorList>
            <person name="Kalhoefer D."/>
            <person name="Thole S."/>
            <person name="Voget S."/>
            <person name="Lehmann R."/>
            <person name="Liesegang H."/>
            <person name="Wollher A."/>
            <person name="Daniel R."/>
            <person name="Simon M."/>
            <person name="Brinkhoff T."/>
        </authorList>
    </citation>
    <scope>NUCLEOTIDE SEQUENCE [LARGE SCALE GENOMIC DNA]</scope>
    <source>
        <strain evidence="2">ATCC 49566 / DSM 6996 / JCM 21268 / NBRC 15278 / OCh 149</strain>
    </source>
</reference>
<proteinExistence type="predicted"/>
<dbReference type="EMBL" id="CP002623">
    <property type="protein sequence ID" value="AEI95247.1"/>
    <property type="molecule type" value="Genomic_DNA"/>
</dbReference>
<evidence type="ECO:0000313" key="2">
    <source>
        <dbReference type="Proteomes" id="UP000001353"/>
    </source>
</evidence>